<evidence type="ECO:0000313" key="9">
    <source>
        <dbReference type="EMBL" id="MFC7140684.1"/>
    </source>
</evidence>
<feature type="region of interest" description="Disordered" evidence="6">
    <location>
        <begin position="294"/>
        <end position="343"/>
    </location>
</feature>
<dbReference type="GeneID" id="78820990"/>
<feature type="compositionally biased region" description="Low complexity" evidence="6">
    <location>
        <begin position="93"/>
        <end position="102"/>
    </location>
</feature>
<feature type="compositionally biased region" description="Acidic residues" evidence="6">
    <location>
        <begin position="103"/>
        <end position="114"/>
    </location>
</feature>
<dbReference type="InterPro" id="IPR011053">
    <property type="entry name" value="Single_hybrid_motif"/>
</dbReference>
<name>A0ABD5Y042_9EURY</name>
<feature type="region of interest" description="Disordered" evidence="6">
    <location>
        <begin position="80"/>
        <end position="129"/>
    </location>
</feature>
<dbReference type="InterPro" id="IPR023213">
    <property type="entry name" value="CAT-like_dom_sf"/>
</dbReference>
<evidence type="ECO:0000256" key="6">
    <source>
        <dbReference type="SAM" id="MobiDB-lite"/>
    </source>
</evidence>
<evidence type="ECO:0000313" key="10">
    <source>
        <dbReference type="Proteomes" id="UP001596432"/>
    </source>
</evidence>
<dbReference type="InterPro" id="IPR000089">
    <property type="entry name" value="Biotin_lipoyl"/>
</dbReference>
<keyword evidence="5 9" id="KW-0012">Acyltransferase</keyword>
<keyword evidence="10" id="KW-1185">Reference proteome</keyword>
<dbReference type="PROSITE" id="PS50968">
    <property type="entry name" value="BIOTINYL_LIPOYL"/>
    <property type="match status" value="1"/>
</dbReference>
<feature type="compositionally biased region" description="Low complexity" evidence="6">
    <location>
        <begin position="115"/>
        <end position="124"/>
    </location>
</feature>
<dbReference type="Gene3D" id="3.30.559.10">
    <property type="entry name" value="Chloramphenicol acetyltransferase-like domain"/>
    <property type="match status" value="1"/>
</dbReference>
<proteinExistence type="inferred from homology"/>
<organism evidence="9 10">
    <name type="scientific">Halosimplex aquaticum</name>
    <dbReference type="NCBI Taxonomy" id="3026162"/>
    <lineage>
        <taxon>Archaea</taxon>
        <taxon>Methanobacteriati</taxon>
        <taxon>Methanobacteriota</taxon>
        <taxon>Stenosarchaea group</taxon>
        <taxon>Halobacteria</taxon>
        <taxon>Halobacteriales</taxon>
        <taxon>Haloarculaceae</taxon>
        <taxon>Halosimplex</taxon>
    </lineage>
</organism>
<dbReference type="Pfam" id="PF00198">
    <property type="entry name" value="2-oxoacid_dh"/>
    <property type="match status" value="1"/>
</dbReference>
<feature type="compositionally biased region" description="Low complexity" evidence="6">
    <location>
        <begin position="168"/>
        <end position="178"/>
    </location>
</feature>
<evidence type="ECO:0000259" key="8">
    <source>
        <dbReference type="PROSITE" id="PS51826"/>
    </source>
</evidence>
<dbReference type="AlphaFoldDB" id="A0ABD5Y042"/>
<dbReference type="Gene3D" id="2.40.50.100">
    <property type="match status" value="1"/>
</dbReference>
<protein>
    <submittedName>
        <fullName evidence="9">Dihydrolipoamide acetyltransferase family protein</fullName>
        <ecNumber evidence="9">2.3.1.-</ecNumber>
    </submittedName>
</protein>
<sequence length="566" mass="58720">MVREFKLPDVGEGVAEGELLEWHVQPGDTVEEDQVVAEVETDKAVVDVPSPVNGTVRELLAEPGEVVPVGTVIITFDVEGEPVTESDQDATADTETAAVSEESATETESEEAVAEESSGTESSVNGQGGRIFAAPSARRLARELGVDIAAVDGSGPGGRVTEADVRAAAEGGEAADAGSDGGGKQLKSAVSRIGDDEGDGASGDGQSGDSGGLKSAVSRIDDGDTGGSADASAGGAGAAAQSIEAAGRERTLAAPATRNLADELGVDIDDVPTDEMRDGEPYVDEAAVREYAEAQKQAQAADAEALANAERAGEAGPPTTTAESGAGPDAVEASEGDRREPYRGVRKTIGEAMERSKFTAPHVTHHDKVDATALVELREKLKPRAEERGVKLTYMPFVMKAVAAALAEHPVLNTQLDEENGEIVYKADHNVGVATATDAGLMVPVVKDVDGKGLLQLASETNELVSKARERSIAREEMQGGTFTITNFGAIGGEYATPIINYPETAILGLGAIEERPMAVDGEVVARDVLTLSLSIDHRVVDGADAARFVNTLKEYLEDPTLLLLE</sequence>
<dbReference type="EMBL" id="JBHTAS010000001">
    <property type="protein sequence ID" value="MFC7140684.1"/>
    <property type="molecule type" value="Genomic_DNA"/>
</dbReference>
<dbReference type="GO" id="GO:0016746">
    <property type="term" value="F:acyltransferase activity"/>
    <property type="evidence" value="ECO:0007669"/>
    <property type="project" value="UniProtKB-KW"/>
</dbReference>
<evidence type="ECO:0000256" key="3">
    <source>
        <dbReference type="ARBA" id="ARBA00022679"/>
    </source>
</evidence>
<dbReference type="InterPro" id="IPR004167">
    <property type="entry name" value="PSBD"/>
</dbReference>
<evidence type="ECO:0000256" key="5">
    <source>
        <dbReference type="ARBA" id="ARBA00023315"/>
    </source>
</evidence>
<feature type="compositionally biased region" description="Gly residues" evidence="6">
    <location>
        <begin position="200"/>
        <end position="211"/>
    </location>
</feature>
<dbReference type="FunFam" id="3.30.559.10:FF:000007">
    <property type="entry name" value="Dihydrolipoamide acetyltransferase component of pyruvate dehydrogenase complex"/>
    <property type="match status" value="1"/>
</dbReference>
<dbReference type="PANTHER" id="PTHR43178">
    <property type="entry name" value="DIHYDROLIPOAMIDE ACETYLTRANSFERASE COMPONENT OF PYRUVATE DEHYDROGENASE COMPLEX"/>
    <property type="match status" value="1"/>
</dbReference>
<dbReference type="PANTHER" id="PTHR43178:SF5">
    <property type="entry name" value="LIPOAMIDE ACYLTRANSFERASE COMPONENT OF BRANCHED-CHAIN ALPHA-KETO ACID DEHYDROGENASE COMPLEX, MITOCHONDRIAL"/>
    <property type="match status" value="1"/>
</dbReference>
<feature type="compositionally biased region" description="Low complexity" evidence="6">
    <location>
        <begin position="227"/>
        <end position="245"/>
    </location>
</feature>
<evidence type="ECO:0000256" key="1">
    <source>
        <dbReference type="ARBA" id="ARBA00001938"/>
    </source>
</evidence>
<dbReference type="InterPro" id="IPR001078">
    <property type="entry name" value="2-oxoacid_DH_actylTfrase"/>
</dbReference>
<feature type="compositionally biased region" description="Acidic residues" evidence="6">
    <location>
        <begin position="80"/>
        <end position="92"/>
    </location>
</feature>
<gene>
    <name evidence="9" type="ORF">ACFQMA_12750</name>
</gene>
<keyword evidence="3 9" id="KW-0808">Transferase</keyword>
<comment type="caution">
    <text evidence="9">The sequence shown here is derived from an EMBL/GenBank/DDBJ whole genome shotgun (WGS) entry which is preliminary data.</text>
</comment>
<feature type="compositionally biased region" description="Low complexity" evidence="6">
    <location>
        <begin position="294"/>
        <end position="310"/>
    </location>
</feature>
<dbReference type="Proteomes" id="UP001596432">
    <property type="component" value="Unassembled WGS sequence"/>
</dbReference>
<feature type="compositionally biased region" description="Acidic residues" evidence="6">
    <location>
        <begin position="264"/>
        <end position="273"/>
    </location>
</feature>
<dbReference type="Gene3D" id="4.10.320.10">
    <property type="entry name" value="E3-binding domain"/>
    <property type="match status" value="1"/>
</dbReference>
<feature type="domain" description="Peripheral subunit-binding (PSBD)" evidence="8">
    <location>
        <begin position="132"/>
        <end position="169"/>
    </location>
</feature>
<dbReference type="InterPro" id="IPR036625">
    <property type="entry name" value="E3-bd_dom_sf"/>
</dbReference>
<dbReference type="Pfam" id="PF02817">
    <property type="entry name" value="E3_binding"/>
    <property type="match status" value="1"/>
</dbReference>
<dbReference type="RefSeq" id="WP_274321778.1">
    <property type="nucleotide sequence ID" value="NZ_CP118158.1"/>
</dbReference>
<dbReference type="SUPFAM" id="SSF47005">
    <property type="entry name" value="Peripheral subunit-binding domain of 2-oxo acid dehydrogenase complex"/>
    <property type="match status" value="1"/>
</dbReference>
<comment type="cofactor">
    <cofactor evidence="1">
        <name>(R)-lipoate</name>
        <dbReference type="ChEBI" id="CHEBI:83088"/>
    </cofactor>
</comment>
<evidence type="ECO:0000256" key="4">
    <source>
        <dbReference type="ARBA" id="ARBA00022823"/>
    </source>
</evidence>
<feature type="region of interest" description="Disordered" evidence="6">
    <location>
        <begin position="149"/>
        <end position="279"/>
    </location>
</feature>
<dbReference type="PROSITE" id="PS51826">
    <property type="entry name" value="PSBD"/>
    <property type="match status" value="1"/>
</dbReference>
<evidence type="ECO:0000256" key="2">
    <source>
        <dbReference type="ARBA" id="ARBA00007317"/>
    </source>
</evidence>
<dbReference type="InterPro" id="IPR003016">
    <property type="entry name" value="2-oxoA_DH_lipoyl-BS"/>
</dbReference>
<dbReference type="Pfam" id="PF00364">
    <property type="entry name" value="Biotin_lipoyl"/>
    <property type="match status" value="1"/>
</dbReference>
<keyword evidence="4" id="KW-0450">Lipoyl</keyword>
<dbReference type="InterPro" id="IPR050743">
    <property type="entry name" value="2-oxoacid_DH_E2_comp"/>
</dbReference>
<dbReference type="SUPFAM" id="SSF52777">
    <property type="entry name" value="CoA-dependent acyltransferases"/>
    <property type="match status" value="1"/>
</dbReference>
<evidence type="ECO:0000259" key="7">
    <source>
        <dbReference type="PROSITE" id="PS50968"/>
    </source>
</evidence>
<dbReference type="CDD" id="cd06849">
    <property type="entry name" value="lipoyl_domain"/>
    <property type="match status" value="1"/>
</dbReference>
<feature type="domain" description="Lipoyl-binding" evidence="7">
    <location>
        <begin position="2"/>
        <end position="77"/>
    </location>
</feature>
<dbReference type="EC" id="2.3.1.-" evidence="9"/>
<dbReference type="SUPFAM" id="SSF51230">
    <property type="entry name" value="Single hybrid motif"/>
    <property type="match status" value="1"/>
</dbReference>
<dbReference type="PROSITE" id="PS00189">
    <property type="entry name" value="LIPOYL"/>
    <property type="match status" value="1"/>
</dbReference>
<reference evidence="9 10" key="1">
    <citation type="journal article" date="2019" name="Int. J. Syst. Evol. Microbiol.">
        <title>The Global Catalogue of Microorganisms (GCM) 10K type strain sequencing project: providing services to taxonomists for standard genome sequencing and annotation.</title>
        <authorList>
            <consortium name="The Broad Institute Genomics Platform"/>
            <consortium name="The Broad Institute Genome Sequencing Center for Infectious Disease"/>
            <person name="Wu L."/>
            <person name="Ma J."/>
        </authorList>
    </citation>
    <scope>NUCLEOTIDE SEQUENCE [LARGE SCALE GENOMIC DNA]</scope>
    <source>
        <strain evidence="9 10">XZYJT29</strain>
    </source>
</reference>
<comment type="similarity">
    <text evidence="2">Belongs to the 2-oxoacid dehydrogenase family.</text>
</comment>
<accession>A0ABD5Y042</accession>